<proteinExistence type="predicted"/>
<organism evidence="1 2">
    <name type="scientific">Candidatus Chisholmbacteria bacterium RIFCSPHIGHO2_01_FULL_52_32</name>
    <dbReference type="NCBI Taxonomy" id="1797591"/>
    <lineage>
        <taxon>Bacteria</taxon>
        <taxon>Candidatus Chisholmiibacteriota</taxon>
    </lineage>
</organism>
<dbReference type="Proteomes" id="UP000179233">
    <property type="component" value="Unassembled WGS sequence"/>
</dbReference>
<gene>
    <name evidence="1" type="ORF">A2786_01565</name>
</gene>
<protein>
    <submittedName>
        <fullName evidence="1">Uncharacterized protein</fullName>
    </submittedName>
</protein>
<dbReference type="AlphaFoldDB" id="A0A1G1VS10"/>
<evidence type="ECO:0000313" key="2">
    <source>
        <dbReference type="Proteomes" id="UP000179233"/>
    </source>
</evidence>
<reference evidence="1 2" key="1">
    <citation type="journal article" date="2016" name="Nat. Commun.">
        <title>Thousands of microbial genomes shed light on interconnected biogeochemical processes in an aquifer system.</title>
        <authorList>
            <person name="Anantharaman K."/>
            <person name="Brown C.T."/>
            <person name="Hug L.A."/>
            <person name="Sharon I."/>
            <person name="Castelle C.J."/>
            <person name="Probst A.J."/>
            <person name="Thomas B.C."/>
            <person name="Singh A."/>
            <person name="Wilkins M.J."/>
            <person name="Karaoz U."/>
            <person name="Brodie E.L."/>
            <person name="Williams K.H."/>
            <person name="Hubbard S.S."/>
            <person name="Banfield J.F."/>
        </authorList>
    </citation>
    <scope>NUCLEOTIDE SEQUENCE [LARGE SCALE GENOMIC DNA]</scope>
</reference>
<evidence type="ECO:0000313" key="1">
    <source>
        <dbReference type="EMBL" id="OGY18186.1"/>
    </source>
</evidence>
<comment type="caution">
    <text evidence="1">The sequence shown here is derived from an EMBL/GenBank/DDBJ whole genome shotgun (WGS) entry which is preliminary data.</text>
</comment>
<accession>A0A1G1VS10</accession>
<name>A0A1G1VS10_9BACT</name>
<dbReference type="EMBL" id="MHCJ01000003">
    <property type="protein sequence ID" value="OGY18186.1"/>
    <property type="molecule type" value="Genomic_DNA"/>
</dbReference>
<sequence length="242" mass="26994">MQDGFGMETKAVPFRIWKLARSNDERKRELSFDRFKTSQPSELQLVFEGHFCYRGRTMEGLIEGILSGKENRVGLGGLFSVSSGERVFVGSDPGSVRQPGKGERSIVVKGLPERTLSRLAVELSLNPEGNLRVVRGSGSRKGKRYLPQNSVDIWGRDRERGIWEKQPLGVLLAEQIWAKFDGEPVVVDINVPFPGGGKGIVRLNSASTSRGEHARWEFRVETVEPRNADLNSRAISKPRPHA</sequence>